<feature type="compositionally biased region" description="Polar residues" evidence="1">
    <location>
        <begin position="160"/>
        <end position="170"/>
    </location>
</feature>
<feature type="region of interest" description="Disordered" evidence="1">
    <location>
        <begin position="149"/>
        <end position="170"/>
    </location>
</feature>
<evidence type="ECO:0000313" key="2">
    <source>
        <dbReference type="EMBL" id="TYP86334.1"/>
    </source>
</evidence>
<gene>
    <name evidence="2" type="ORF">BCL69_103212</name>
</gene>
<sequence>MWQAREQELVNRLAGQRTQTGAKQQRSLRLIKVTEEAEAGNPGQNKVRWVNLIHETLIHSKNTSGEGNPPPYWPTLWQYIEQHKEQAAQHEHLARCTVNSNPVQQCSVSIAANSYSSMGEEHNTRKPIKLKRRTGMSKSRETERALNGLLYQEPPRKTRSTLISSETLLG</sequence>
<evidence type="ECO:0000313" key="3">
    <source>
        <dbReference type="Proteomes" id="UP000324176"/>
    </source>
</evidence>
<dbReference type="EMBL" id="VNHT01000032">
    <property type="protein sequence ID" value="TYP86334.1"/>
    <property type="molecule type" value="Genomic_DNA"/>
</dbReference>
<reference evidence="2 3" key="1">
    <citation type="submission" date="2019-07" db="EMBL/GenBank/DDBJ databases">
        <title>Active sludge and wastewater microbial communities from Klosterneuburg, Austria.</title>
        <authorList>
            <person name="Wagner M."/>
        </authorList>
    </citation>
    <scope>NUCLEOTIDE SEQUENCE [LARGE SCALE GENOMIC DNA]</scope>
    <source>
        <strain evidence="2 3">Nm2</strain>
    </source>
</reference>
<comment type="caution">
    <text evidence="2">The sequence shown here is derived from an EMBL/GenBank/DDBJ whole genome shotgun (WGS) entry which is preliminary data.</text>
</comment>
<name>A0A5D3YAN4_9PROT</name>
<protein>
    <submittedName>
        <fullName evidence="2">Uncharacterized protein</fullName>
    </submittedName>
</protein>
<organism evidence="2 3">
    <name type="scientific">Nitrosomonas communis</name>
    <dbReference type="NCBI Taxonomy" id="44574"/>
    <lineage>
        <taxon>Bacteria</taxon>
        <taxon>Pseudomonadati</taxon>
        <taxon>Pseudomonadota</taxon>
        <taxon>Betaproteobacteria</taxon>
        <taxon>Nitrosomonadales</taxon>
        <taxon>Nitrosomonadaceae</taxon>
        <taxon>Nitrosomonas</taxon>
    </lineage>
</organism>
<proteinExistence type="predicted"/>
<dbReference type="Proteomes" id="UP000324176">
    <property type="component" value="Unassembled WGS sequence"/>
</dbReference>
<dbReference type="AlphaFoldDB" id="A0A5D3YAN4"/>
<accession>A0A5D3YAN4</accession>
<evidence type="ECO:0000256" key="1">
    <source>
        <dbReference type="SAM" id="MobiDB-lite"/>
    </source>
</evidence>